<evidence type="ECO:0000313" key="1">
    <source>
        <dbReference type="EMBL" id="RDB03614.1"/>
    </source>
</evidence>
<dbReference type="InterPro" id="IPR037079">
    <property type="entry name" value="AF2212/PG0164-like_sf"/>
</dbReference>
<dbReference type="Proteomes" id="UP000253141">
    <property type="component" value="Unassembled WGS sequence"/>
</dbReference>
<protein>
    <submittedName>
        <fullName evidence="1">DUF1905 domain-containing protein</fullName>
    </submittedName>
</protein>
<dbReference type="Pfam" id="PF08922">
    <property type="entry name" value="DUF1905"/>
    <property type="match status" value="1"/>
</dbReference>
<evidence type="ECO:0000313" key="2">
    <source>
        <dbReference type="Proteomes" id="UP000253141"/>
    </source>
</evidence>
<organism evidence="1 2">
    <name type="scientific">Runella aurantiaca</name>
    <dbReference type="NCBI Taxonomy" id="2282308"/>
    <lineage>
        <taxon>Bacteria</taxon>
        <taxon>Pseudomonadati</taxon>
        <taxon>Bacteroidota</taxon>
        <taxon>Cytophagia</taxon>
        <taxon>Cytophagales</taxon>
        <taxon>Spirosomataceae</taxon>
        <taxon>Runella</taxon>
    </lineage>
</organism>
<name>A0A369I8X1_9BACT</name>
<dbReference type="EMBL" id="QPIW01000025">
    <property type="protein sequence ID" value="RDB03614.1"/>
    <property type="molecule type" value="Genomic_DNA"/>
</dbReference>
<proteinExistence type="predicted"/>
<dbReference type="SUPFAM" id="SSF141694">
    <property type="entry name" value="AF2212/PG0164-like"/>
    <property type="match status" value="1"/>
</dbReference>
<reference evidence="1 2" key="1">
    <citation type="submission" date="2018-07" db="EMBL/GenBank/DDBJ databases">
        <title>Genome analysis of Runella aurantiaca.</title>
        <authorList>
            <person name="Yang X."/>
        </authorList>
    </citation>
    <scope>NUCLEOTIDE SEQUENCE [LARGE SCALE GENOMIC DNA]</scope>
    <source>
        <strain evidence="1 2">YX9</strain>
    </source>
</reference>
<dbReference type="Gene3D" id="2.40.30.100">
    <property type="entry name" value="AF2212/PG0164-like"/>
    <property type="match status" value="1"/>
</dbReference>
<sequence length="169" mass="19320">MVSFKALLLKFDKKGEKTGWTYFEIPSHIAKELNPGVRTSYRVKGRLDGYSIKLVALLPMGEGGFIIPVNADMRRGIRKKEGATIEVELEIDTDPLPQSDDLLACLEDEPKALTYFNSLPTSHQNYYSKWIESAKTIETKTKRISMMIKGMMMGLNYGETLRYFRDLEK</sequence>
<dbReference type="RefSeq" id="WP_114463411.1">
    <property type="nucleotide sequence ID" value="NZ_QPIW01000025.1"/>
</dbReference>
<gene>
    <name evidence="1" type="ORF">DVG78_23210</name>
</gene>
<accession>A0A369I8X1</accession>
<dbReference type="InterPro" id="IPR015018">
    <property type="entry name" value="DUF1905"/>
</dbReference>
<dbReference type="Pfam" id="PF13376">
    <property type="entry name" value="OmdA"/>
    <property type="match status" value="1"/>
</dbReference>
<comment type="caution">
    <text evidence="1">The sequence shown here is derived from an EMBL/GenBank/DDBJ whole genome shotgun (WGS) entry which is preliminary data.</text>
</comment>
<dbReference type="OrthoDB" id="9800461at2"/>
<keyword evidence="2" id="KW-1185">Reference proteome</keyword>
<dbReference type="AlphaFoldDB" id="A0A369I8X1"/>